<name>A0A2Z5PH26_METMI</name>
<dbReference type="Pfam" id="PF02348">
    <property type="entry name" value="CTP_transf_3"/>
    <property type="match status" value="1"/>
</dbReference>
<proteinExistence type="predicted"/>
<keyword evidence="1" id="KW-0808">Transferase</keyword>
<dbReference type="GO" id="GO:0008781">
    <property type="term" value="F:N-acylneuraminate cytidylyltransferase activity"/>
    <property type="evidence" value="ECO:0007669"/>
    <property type="project" value="UniProtKB-EC"/>
</dbReference>
<evidence type="ECO:0000313" key="2">
    <source>
        <dbReference type="Proteomes" id="UP000264208"/>
    </source>
</evidence>
<dbReference type="AlphaFoldDB" id="A0A2Z5PH26"/>
<dbReference type="InterPro" id="IPR050793">
    <property type="entry name" value="CMP-NeuNAc_synthase"/>
</dbReference>
<dbReference type="InterPro" id="IPR003329">
    <property type="entry name" value="Cytidylyl_trans"/>
</dbReference>
<sequence>MNMRKILGIIPARSGSKGLKDKNILQLNGKPLIAYTIEAALKSGIFKDVIVSTDSEKYAKISRKYGAKVPFLRDCNLSSDHATSMDVILDVIEKMQKLGKTYDYAMLLQPTSPLRDEKDIINAYKILVEKNANSVVSVSEADHSPLLCNTLPEDLNLDDFLNMKNISRRQDLPKYYRINGAIYVFKIDYLIKYKIFYHDKCYAYVMDKISSVDIDDIVDFKLAEVLLVENLKIDK</sequence>
<evidence type="ECO:0000313" key="1">
    <source>
        <dbReference type="EMBL" id="BAP60495.1"/>
    </source>
</evidence>
<dbReference type="CDD" id="cd02513">
    <property type="entry name" value="CMP-NeuAc_Synthase"/>
    <property type="match status" value="1"/>
</dbReference>
<protein>
    <submittedName>
        <fullName evidence="1">N-acylneuraminate cytidylyltransferase</fullName>
        <ecNumber evidence="1">2.7.7.43</ecNumber>
    </submittedName>
</protein>
<dbReference type="PANTHER" id="PTHR21485:SF6">
    <property type="entry name" value="N-ACYLNEURAMINATE CYTIDYLYLTRANSFERASE-RELATED"/>
    <property type="match status" value="1"/>
</dbReference>
<dbReference type="Proteomes" id="UP000264208">
    <property type="component" value="Chromosome"/>
</dbReference>
<gene>
    <name evidence="1" type="ORF">MMKA1_03780</name>
</gene>
<accession>A0A2Z5PH26</accession>
<keyword evidence="1" id="KW-0548">Nucleotidyltransferase</keyword>
<dbReference type="InterPro" id="IPR029044">
    <property type="entry name" value="Nucleotide-diphossugar_trans"/>
</dbReference>
<dbReference type="Gene3D" id="3.90.550.10">
    <property type="entry name" value="Spore Coat Polysaccharide Biosynthesis Protein SpsA, Chain A"/>
    <property type="match status" value="1"/>
</dbReference>
<organism evidence="1 2">
    <name type="scientific">Methanococcus maripaludis KA1</name>
    <dbReference type="NCBI Taxonomy" id="637914"/>
    <lineage>
        <taxon>Archaea</taxon>
        <taxon>Methanobacteriati</taxon>
        <taxon>Methanobacteriota</taxon>
        <taxon>Methanomada group</taxon>
        <taxon>Methanococci</taxon>
        <taxon>Methanococcales</taxon>
        <taxon>Methanococcaceae</taxon>
        <taxon>Methanococcus</taxon>
    </lineage>
</organism>
<dbReference type="EC" id="2.7.7.43" evidence="1"/>
<dbReference type="SUPFAM" id="SSF53448">
    <property type="entry name" value="Nucleotide-diphospho-sugar transferases"/>
    <property type="match status" value="1"/>
</dbReference>
<reference evidence="1 2" key="1">
    <citation type="submission" date="2009-06" db="EMBL/GenBank/DDBJ databases">
        <title>Molecular Evidence for Microbiologically Influenced Corrosion from genome of Methanogen.</title>
        <authorList>
            <person name="Ito N."/>
            <person name="Tsurumaru H."/>
            <person name="Shimizu A."/>
            <person name="Harada T."/>
            <person name="Hosoyama A."/>
            <person name="Horikawa H."/>
            <person name="Wakai S."/>
            <person name="Sasaki K."/>
            <person name="Nishijima K."/>
            <person name="Ataku H."/>
            <person name="Yamazaki J."/>
            <person name="Mise M."/>
            <person name="Yamazaki S."/>
            <person name="Tanikawa S."/>
            <person name="Harayama S."/>
            <person name="Fujita N."/>
        </authorList>
    </citation>
    <scope>NUCLEOTIDE SEQUENCE [LARGE SCALE GENOMIC DNA]</scope>
    <source>
        <strain evidence="2">KA1 ( NBRC 102054)</strain>
    </source>
</reference>
<dbReference type="PANTHER" id="PTHR21485">
    <property type="entry name" value="HAD SUPERFAMILY MEMBERS CMAS AND KDSC"/>
    <property type="match status" value="1"/>
</dbReference>
<dbReference type="EMBL" id="AP011526">
    <property type="protein sequence ID" value="BAP60495.1"/>
    <property type="molecule type" value="Genomic_DNA"/>
</dbReference>
<dbReference type="KEGG" id="mmak:MMKA1_03780"/>